<dbReference type="InterPro" id="IPR011815">
    <property type="entry name" value="PBP_1c"/>
</dbReference>
<proteinExistence type="inferred from homology"/>
<dbReference type="UniPathway" id="UPA00219"/>
<evidence type="ECO:0000256" key="5">
    <source>
        <dbReference type="ARBA" id="ARBA00022670"/>
    </source>
</evidence>
<dbReference type="GO" id="GO:0030288">
    <property type="term" value="C:outer membrane-bounded periplasmic space"/>
    <property type="evidence" value="ECO:0007669"/>
    <property type="project" value="TreeGrafter"/>
</dbReference>
<dbReference type="GO" id="GO:0008658">
    <property type="term" value="F:penicillin binding"/>
    <property type="evidence" value="ECO:0007669"/>
    <property type="project" value="InterPro"/>
</dbReference>
<keyword evidence="8 15" id="KW-0378">Hydrolase</keyword>
<dbReference type="SUPFAM" id="SSF56601">
    <property type="entry name" value="beta-lactamase/transpeptidase-like"/>
    <property type="match status" value="1"/>
</dbReference>
<sequence>MRFNRDALIPRLIKPLIGFVAFQVAVCVADLTLPPDLTRAKAASAVALDHNGAWLRALPVEGGTWRIRADLDRTDPGFIKHLLKVEDERFWWHQGVDAVAIVRAFGSNLSAGGIVSGGSTLSMQTARLLEPKPRNYLSKLIEVFRAWQLEARFSKRDILSLYLTLAPYGGNLEGVRAASLSYFGHEPESLTLGEQALLIALPQAPEARRPDRHPERALRARNLVLERMAAKGVLSAAQVAEAKTEPMIVKRFAFPALGWHAAGRLASEAKGLQATVVTTLDAPLQARLEALARQTAVAQGPNSSTAILVIEIRSRAVRASVGSAGLDRTGGWIDMVQAIRSPGSTLKPFIYGFGFEEGIVAPDTRLMDAPTRFGDYQPENFDKVFHGEVSAKEALTHSLNVPAVAVLNRIGAGAFESRLQGVGVHLIRPKTGLRDAGLALALGGAGIELQDLGALYAALGDKGLMKPLAWTEADAKANLSRPGQRLMAADAASRVISILRETPPPAGRLPAHLMKTASRPAYKTGTSYGFRDALAVGVAGGYAVLVWTGRPDGGSRADQTGREASAPLLFDVFDQINAPSQAPQSLTPAAAPEALKALKPAVRGPSILFPPDQATVYVEGQVTGGKLSATRGLKPSARGKGPLSWYVNGQPIVADTEGRVEWRPEAEGFYEVSVVDADGVTSRSRVRVKAIAQPKP</sequence>
<keyword evidence="6 15" id="KW-0328">Glycosyltransferase</keyword>
<feature type="domain" description="Glycosyl transferase family 51" evidence="13">
    <location>
        <begin position="65"/>
        <end position="228"/>
    </location>
</feature>
<dbReference type="OrthoDB" id="9766909at2"/>
<evidence type="ECO:0000256" key="11">
    <source>
        <dbReference type="ARBA" id="ARBA00049902"/>
    </source>
</evidence>
<keyword evidence="9" id="KW-0511">Multifunctional enzyme</keyword>
<dbReference type="EMBL" id="AP018827">
    <property type="protein sequence ID" value="BBF81138.1"/>
    <property type="molecule type" value="Genomic_DNA"/>
</dbReference>
<evidence type="ECO:0000256" key="3">
    <source>
        <dbReference type="ARBA" id="ARBA00007739"/>
    </source>
</evidence>
<dbReference type="Gene3D" id="1.10.3810.10">
    <property type="entry name" value="Biosynthetic peptidoglycan transglycosylase-like"/>
    <property type="match status" value="1"/>
</dbReference>
<dbReference type="Pfam" id="PF00905">
    <property type="entry name" value="Transpeptidase"/>
    <property type="match status" value="1"/>
</dbReference>
<reference evidence="16" key="2">
    <citation type="journal article" date="2017" name="Plant Physiol. Biochem.">
        <title>Differential oxidative and antioxidative response of duckweed Lemna minor toward plant growth promoting/inhibiting bacteria.</title>
        <authorList>
            <person name="Ishizawa H."/>
            <person name="Kuroda M."/>
            <person name="Morikawa M."/>
            <person name="Ike M."/>
        </authorList>
    </citation>
    <scope>NUCLEOTIDE SEQUENCE [LARGE SCALE GENOMIC DNA]</scope>
    <source>
        <strain evidence="16">M6</strain>
    </source>
</reference>
<gene>
    <name evidence="15" type="ORF">EM6_1733</name>
</gene>
<keyword evidence="4" id="KW-0121">Carboxypeptidase</keyword>
<evidence type="ECO:0000256" key="4">
    <source>
        <dbReference type="ARBA" id="ARBA00022645"/>
    </source>
</evidence>
<dbReference type="InterPro" id="IPR001460">
    <property type="entry name" value="PCN-bd_Tpept"/>
</dbReference>
<organism evidence="15 16">
    <name type="scientific">Asticcacaulis excentricus</name>
    <dbReference type="NCBI Taxonomy" id="78587"/>
    <lineage>
        <taxon>Bacteria</taxon>
        <taxon>Pseudomonadati</taxon>
        <taxon>Pseudomonadota</taxon>
        <taxon>Alphaproteobacteria</taxon>
        <taxon>Caulobacterales</taxon>
        <taxon>Caulobacteraceae</taxon>
        <taxon>Asticcacaulis</taxon>
    </lineage>
</organism>
<dbReference type="Pfam" id="PF06832">
    <property type="entry name" value="BiPBP_C"/>
    <property type="match status" value="1"/>
</dbReference>
<dbReference type="SUPFAM" id="SSF53955">
    <property type="entry name" value="Lysozyme-like"/>
    <property type="match status" value="1"/>
</dbReference>
<dbReference type="InterPro" id="IPR036950">
    <property type="entry name" value="PBP_transglycosylase"/>
</dbReference>
<dbReference type="GO" id="GO:0008955">
    <property type="term" value="F:peptidoglycan glycosyltransferase activity"/>
    <property type="evidence" value="ECO:0007669"/>
    <property type="project" value="UniProtKB-EC"/>
</dbReference>
<dbReference type="GO" id="GO:0009252">
    <property type="term" value="P:peptidoglycan biosynthetic process"/>
    <property type="evidence" value="ECO:0007669"/>
    <property type="project" value="UniProtKB-UniPathway"/>
</dbReference>
<keyword evidence="7 15" id="KW-0808">Transferase</keyword>
<accession>A0A3G9G9T2</accession>
<comment type="catalytic activity">
    <reaction evidence="11">
        <text>[GlcNAc-(1-&gt;4)-Mur2Ac(oyl-L-Ala-gamma-D-Glu-L-Lys-D-Ala-D-Ala)](n)-di-trans,octa-cis-undecaprenyl diphosphate + beta-D-GlcNAc-(1-&gt;4)-Mur2Ac(oyl-L-Ala-gamma-D-Glu-L-Lys-D-Ala-D-Ala)-di-trans,octa-cis-undecaprenyl diphosphate = [GlcNAc-(1-&gt;4)-Mur2Ac(oyl-L-Ala-gamma-D-Glu-L-Lys-D-Ala-D-Ala)](n+1)-di-trans,octa-cis-undecaprenyl diphosphate + di-trans,octa-cis-undecaprenyl diphosphate + H(+)</text>
        <dbReference type="Rhea" id="RHEA:23708"/>
        <dbReference type="Rhea" id="RHEA-COMP:9602"/>
        <dbReference type="Rhea" id="RHEA-COMP:9603"/>
        <dbReference type="ChEBI" id="CHEBI:15378"/>
        <dbReference type="ChEBI" id="CHEBI:58405"/>
        <dbReference type="ChEBI" id="CHEBI:60033"/>
        <dbReference type="ChEBI" id="CHEBI:78435"/>
        <dbReference type="EC" id="2.4.99.28"/>
    </reaction>
</comment>
<comment type="similarity">
    <text evidence="2">In the C-terminal section; belongs to the transpeptidase family.</text>
</comment>
<dbReference type="InterPro" id="IPR012338">
    <property type="entry name" value="Beta-lactam/transpept-like"/>
</dbReference>
<dbReference type="Gene3D" id="3.40.710.10">
    <property type="entry name" value="DD-peptidase/beta-lactamase superfamily"/>
    <property type="match status" value="1"/>
</dbReference>
<dbReference type="PANTHER" id="PTHR32282:SF15">
    <property type="entry name" value="PENICILLIN-BINDING PROTEIN 1C"/>
    <property type="match status" value="1"/>
</dbReference>
<keyword evidence="5" id="KW-0645">Protease</keyword>
<evidence type="ECO:0000256" key="6">
    <source>
        <dbReference type="ARBA" id="ARBA00022676"/>
    </source>
</evidence>
<evidence type="ECO:0000256" key="1">
    <source>
        <dbReference type="ARBA" id="ARBA00004752"/>
    </source>
</evidence>
<dbReference type="RefSeq" id="WP_126422000.1">
    <property type="nucleotide sequence ID" value="NZ_AP018827.1"/>
</dbReference>
<dbReference type="NCBIfam" id="TIGR02073">
    <property type="entry name" value="PBP_1c"/>
    <property type="match status" value="1"/>
</dbReference>
<feature type="domain" description="Penicillin-binding protein transpeptidase" evidence="12">
    <location>
        <begin position="307"/>
        <end position="528"/>
    </location>
</feature>
<protein>
    <recommendedName>
        <fullName evidence="10">peptidoglycan glycosyltransferase</fullName>
        <ecNumber evidence="10">2.4.99.28</ecNumber>
    </recommendedName>
</protein>
<comment type="similarity">
    <text evidence="3">In the N-terminal section; belongs to the glycosyltransferase 51 family.</text>
</comment>
<feature type="domain" description="Penicillin-binding C-terminal" evidence="14">
    <location>
        <begin position="603"/>
        <end position="686"/>
    </location>
</feature>
<evidence type="ECO:0000256" key="2">
    <source>
        <dbReference type="ARBA" id="ARBA00007090"/>
    </source>
</evidence>
<evidence type="ECO:0000313" key="15">
    <source>
        <dbReference type="EMBL" id="BBF81138.1"/>
    </source>
</evidence>
<dbReference type="InterPro" id="IPR050396">
    <property type="entry name" value="Glycosyltr_51/Transpeptidase"/>
</dbReference>
<dbReference type="GO" id="GO:0006508">
    <property type="term" value="P:proteolysis"/>
    <property type="evidence" value="ECO:0007669"/>
    <property type="project" value="UniProtKB-KW"/>
</dbReference>
<evidence type="ECO:0000256" key="10">
    <source>
        <dbReference type="ARBA" id="ARBA00044770"/>
    </source>
</evidence>
<dbReference type="AlphaFoldDB" id="A0A3G9G9T2"/>
<name>A0A3G9G9T2_9CAUL</name>
<evidence type="ECO:0000259" key="14">
    <source>
        <dbReference type="Pfam" id="PF06832"/>
    </source>
</evidence>
<reference evidence="16" key="1">
    <citation type="journal article" date="2017" name="Biotechnol. Biofuels">
        <title>Evaluation of environmental bacterial communities as a factor affecting the growth of duckweed Lemna minor.</title>
        <authorList>
            <person name="Ishizawa H."/>
            <person name="Kuroda M."/>
            <person name="Morikawa M."/>
            <person name="Ike M."/>
        </authorList>
    </citation>
    <scope>NUCLEOTIDE SEQUENCE [LARGE SCALE GENOMIC DNA]</scope>
    <source>
        <strain evidence="16">M6</strain>
    </source>
</reference>
<comment type="pathway">
    <text evidence="1">Cell wall biogenesis; peptidoglycan biosynthesis.</text>
</comment>
<dbReference type="PANTHER" id="PTHR32282">
    <property type="entry name" value="BINDING PROTEIN TRANSPEPTIDASE, PUTATIVE-RELATED"/>
    <property type="match status" value="1"/>
</dbReference>
<evidence type="ECO:0000259" key="12">
    <source>
        <dbReference type="Pfam" id="PF00905"/>
    </source>
</evidence>
<evidence type="ECO:0000256" key="8">
    <source>
        <dbReference type="ARBA" id="ARBA00022801"/>
    </source>
</evidence>
<evidence type="ECO:0000259" key="13">
    <source>
        <dbReference type="Pfam" id="PF00912"/>
    </source>
</evidence>
<dbReference type="InterPro" id="IPR001264">
    <property type="entry name" value="Glyco_trans_51"/>
</dbReference>
<dbReference type="EC" id="2.4.99.28" evidence="10"/>
<dbReference type="Pfam" id="PF00912">
    <property type="entry name" value="Transgly"/>
    <property type="match status" value="1"/>
</dbReference>
<evidence type="ECO:0000256" key="7">
    <source>
        <dbReference type="ARBA" id="ARBA00022679"/>
    </source>
</evidence>
<evidence type="ECO:0000313" key="16">
    <source>
        <dbReference type="Proteomes" id="UP000278756"/>
    </source>
</evidence>
<evidence type="ECO:0000256" key="9">
    <source>
        <dbReference type="ARBA" id="ARBA00023268"/>
    </source>
</evidence>
<dbReference type="InterPro" id="IPR023346">
    <property type="entry name" value="Lysozyme-like_dom_sf"/>
</dbReference>
<dbReference type="Proteomes" id="UP000278756">
    <property type="component" value="Chromosome 1"/>
</dbReference>
<dbReference type="GO" id="GO:0004180">
    <property type="term" value="F:carboxypeptidase activity"/>
    <property type="evidence" value="ECO:0007669"/>
    <property type="project" value="UniProtKB-KW"/>
</dbReference>
<dbReference type="InterPro" id="IPR009647">
    <property type="entry name" value="PBP_C"/>
</dbReference>